<dbReference type="GO" id="GO:0009279">
    <property type="term" value="C:cell outer membrane"/>
    <property type="evidence" value="ECO:0007669"/>
    <property type="project" value="UniProtKB-SubCell"/>
</dbReference>
<sequence>MTRYPRPIRSLSVFHLAASALAMGATLAAAGPAQASEPAAADAANDPGAITVTARKRSEDILKVPVTVTAMTAAALEQRGIVSITDLAGSTPGVNVNNSSSGHADRSFQQVVLRGFTPSTTLATTTSMFIDGVPVSSPSQVTSVSDPAQVDVVKGPQSAYYGRNTFAGAINVTTKEPKGEWAGTMTGMVGTRANYRLQGTVEGPIIGDMLTFRVTGERFSKNGSWRNAYDGSTLGDQKTTTGSALIVFKPSPKLTMKLFGMMSEDRDGAPAQTRLYGYDITTASGTKVAANQSNCTLNGNSRGVQGFGSTVSNAYICGTVPGLINPISANTVNTDAIKQFLALTSNRVIPTSDSVDGYGLLRKSQHAHTAVNYKISSDLTADFLAGYNREVWSTLIDLDGFDSSGFPSTTNPKGFYDFPYLVERRNLDWSMEGRLAYNHGPLRAVAGVSYLKADTWSGGGGGTGALTASLLVPGGKSENRTTGMFFGLTYDVLPNLSASIEGRYQIDTLGAYARSGGQTIASSAFIPAGTYAGNALLVQQTYKNFTPRAIINWQINPRTMVYASWAKGVNPAQFNTTILAQTASVQAAALAAGGQLTIAPEKITNYEIGMKGKALDGRLRYTAAAYYAQWRNQINAITIVAADPTTSTGFTFINTSANSGSVDLYGVELDTNWKVSDLVSIEAGGAMNGSDIKYFRSTTISQLTGIYDFSGKEMKYTSKYSANVGLVLGGELKNVADGKWFTRLDWNFKSGVWSNEANIAKTPDAHKFNLRAGVSKGRFAVDVFVNNLLNDKTYTSLTDNYVLDPSFAHSAYFSALLVGLPDLRTFGLQLKVKM</sequence>
<keyword evidence="17" id="KW-1185">Reference proteome</keyword>
<gene>
    <name evidence="16" type="ORF">GGR38_001167</name>
</gene>
<feature type="signal peptide" evidence="13">
    <location>
        <begin position="1"/>
        <end position="35"/>
    </location>
</feature>
<organism evidence="16 17">
    <name type="scientific">Novosphingobium sediminicola</name>
    <dbReference type="NCBI Taxonomy" id="563162"/>
    <lineage>
        <taxon>Bacteria</taxon>
        <taxon>Pseudomonadati</taxon>
        <taxon>Pseudomonadota</taxon>
        <taxon>Alphaproteobacteria</taxon>
        <taxon>Sphingomonadales</taxon>
        <taxon>Sphingomonadaceae</taxon>
        <taxon>Novosphingobium</taxon>
    </lineage>
</organism>
<keyword evidence="9 11" id="KW-0472">Membrane</keyword>
<comment type="subcellular location">
    <subcellularLocation>
        <location evidence="1 11">Cell outer membrane</location>
        <topology evidence="1 11">Multi-pass membrane protein</topology>
    </subcellularLocation>
</comment>
<dbReference type="PANTHER" id="PTHR32552">
    <property type="entry name" value="FERRICHROME IRON RECEPTOR-RELATED"/>
    <property type="match status" value="1"/>
</dbReference>
<keyword evidence="3 11" id="KW-1134">Transmembrane beta strand</keyword>
<dbReference type="PROSITE" id="PS52016">
    <property type="entry name" value="TONB_DEPENDENT_REC_3"/>
    <property type="match status" value="1"/>
</dbReference>
<dbReference type="Gene3D" id="2.40.170.20">
    <property type="entry name" value="TonB-dependent receptor, beta-barrel domain"/>
    <property type="match status" value="2"/>
</dbReference>
<evidence type="ECO:0000256" key="3">
    <source>
        <dbReference type="ARBA" id="ARBA00022452"/>
    </source>
</evidence>
<keyword evidence="7" id="KW-0406">Ion transport</keyword>
<dbReference type="Pfam" id="PF07715">
    <property type="entry name" value="Plug"/>
    <property type="match status" value="1"/>
</dbReference>
<keyword evidence="4" id="KW-0410">Iron transport</keyword>
<feature type="domain" description="TonB-dependent receptor plug" evidence="15">
    <location>
        <begin position="62"/>
        <end position="169"/>
    </location>
</feature>
<evidence type="ECO:0000259" key="14">
    <source>
        <dbReference type="Pfam" id="PF00593"/>
    </source>
</evidence>
<dbReference type="AlphaFoldDB" id="A0A7W6CEZ3"/>
<keyword evidence="5 11" id="KW-0812">Transmembrane</keyword>
<name>A0A7W6CEZ3_9SPHN</name>
<evidence type="ECO:0000256" key="6">
    <source>
        <dbReference type="ARBA" id="ARBA00023004"/>
    </source>
</evidence>
<evidence type="ECO:0000256" key="8">
    <source>
        <dbReference type="ARBA" id="ARBA00023077"/>
    </source>
</evidence>
<dbReference type="PANTHER" id="PTHR32552:SF81">
    <property type="entry name" value="TONB-DEPENDENT OUTER MEMBRANE RECEPTOR"/>
    <property type="match status" value="1"/>
</dbReference>
<proteinExistence type="inferred from homology"/>
<dbReference type="Pfam" id="PF00593">
    <property type="entry name" value="TonB_dep_Rec_b-barrel"/>
    <property type="match status" value="1"/>
</dbReference>
<feature type="chain" id="PRO_5030858638" evidence="13">
    <location>
        <begin position="36"/>
        <end position="834"/>
    </location>
</feature>
<dbReference type="Proteomes" id="UP000548867">
    <property type="component" value="Unassembled WGS sequence"/>
</dbReference>
<dbReference type="SUPFAM" id="SSF56935">
    <property type="entry name" value="Porins"/>
    <property type="match status" value="1"/>
</dbReference>
<evidence type="ECO:0000256" key="5">
    <source>
        <dbReference type="ARBA" id="ARBA00022692"/>
    </source>
</evidence>
<evidence type="ECO:0000256" key="7">
    <source>
        <dbReference type="ARBA" id="ARBA00023065"/>
    </source>
</evidence>
<dbReference type="InterPro" id="IPR039426">
    <property type="entry name" value="TonB-dep_rcpt-like"/>
</dbReference>
<evidence type="ECO:0000256" key="9">
    <source>
        <dbReference type="ARBA" id="ARBA00023136"/>
    </source>
</evidence>
<keyword evidence="13" id="KW-0732">Signal</keyword>
<reference evidence="16 17" key="1">
    <citation type="submission" date="2020-08" db="EMBL/GenBank/DDBJ databases">
        <title>Genomic Encyclopedia of Type Strains, Phase IV (KMG-IV): sequencing the most valuable type-strain genomes for metagenomic binning, comparative biology and taxonomic classification.</title>
        <authorList>
            <person name="Goeker M."/>
        </authorList>
    </citation>
    <scope>NUCLEOTIDE SEQUENCE [LARGE SCALE GENOMIC DNA]</scope>
    <source>
        <strain evidence="16 17">DSM 27057</strain>
    </source>
</reference>
<dbReference type="InterPro" id="IPR012910">
    <property type="entry name" value="Plug_dom"/>
</dbReference>
<keyword evidence="6" id="KW-0408">Iron</keyword>
<dbReference type="RefSeq" id="WP_246404246.1">
    <property type="nucleotide sequence ID" value="NZ_JACIDX010000003.1"/>
</dbReference>
<evidence type="ECO:0000256" key="2">
    <source>
        <dbReference type="ARBA" id="ARBA00022448"/>
    </source>
</evidence>
<evidence type="ECO:0000256" key="10">
    <source>
        <dbReference type="ARBA" id="ARBA00023237"/>
    </source>
</evidence>
<evidence type="ECO:0000256" key="12">
    <source>
        <dbReference type="RuleBase" id="RU003357"/>
    </source>
</evidence>
<accession>A0A7W6CEZ3</accession>
<dbReference type="InterPro" id="IPR036942">
    <property type="entry name" value="Beta-barrel_TonB_sf"/>
</dbReference>
<evidence type="ECO:0000313" key="16">
    <source>
        <dbReference type="EMBL" id="MBB3954240.1"/>
    </source>
</evidence>
<evidence type="ECO:0000256" key="1">
    <source>
        <dbReference type="ARBA" id="ARBA00004571"/>
    </source>
</evidence>
<evidence type="ECO:0000256" key="4">
    <source>
        <dbReference type="ARBA" id="ARBA00022496"/>
    </source>
</evidence>
<evidence type="ECO:0000256" key="11">
    <source>
        <dbReference type="PROSITE-ProRule" id="PRU01360"/>
    </source>
</evidence>
<protein>
    <submittedName>
        <fullName evidence="16">Iron complex outermembrane receptor protein</fullName>
    </submittedName>
</protein>
<evidence type="ECO:0000259" key="15">
    <source>
        <dbReference type="Pfam" id="PF07715"/>
    </source>
</evidence>
<dbReference type="GO" id="GO:0006826">
    <property type="term" value="P:iron ion transport"/>
    <property type="evidence" value="ECO:0007669"/>
    <property type="project" value="UniProtKB-KW"/>
</dbReference>
<feature type="domain" description="TonB-dependent receptor-like beta-barrel" evidence="14">
    <location>
        <begin position="350"/>
        <end position="788"/>
    </location>
</feature>
<evidence type="ECO:0000256" key="13">
    <source>
        <dbReference type="SAM" id="SignalP"/>
    </source>
</evidence>
<keyword evidence="10 11" id="KW-0998">Cell outer membrane</keyword>
<comment type="caution">
    <text evidence="16">The sequence shown here is derived from an EMBL/GenBank/DDBJ whole genome shotgun (WGS) entry which is preliminary data.</text>
</comment>
<dbReference type="InterPro" id="IPR000531">
    <property type="entry name" value="Beta-barrel_TonB"/>
</dbReference>
<keyword evidence="8 12" id="KW-0798">TonB box</keyword>
<keyword evidence="16" id="KW-0675">Receptor</keyword>
<comment type="similarity">
    <text evidence="11 12">Belongs to the TonB-dependent receptor family.</text>
</comment>
<dbReference type="EMBL" id="JACIDX010000003">
    <property type="protein sequence ID" value="MBB3954240.1"/>
    <property type="molecule type" value="Genomic_DNA"/>
</dbReference>
<evidence type="ECO:0000313" key="17">
    <source>
        <dbReference type="Proteomes" id="UP000548867"/>
    </source>
</evidence>
<keyword evidence="2 11" id="KW-0813">Transport</keyword>